<name>A0A9D1ZKT3_9BACE</name>
<dbReference type="AlphaFoldDB" id="A0A9D1ZKT3"/>
<accession>A0A9D1ZKT3</accession>
<protein>
    <submittedName>
        <fullName evidence="5">GNAT family N-acetyltransferase</fullName>
    </submittedName>
</protein>
<dbReference type="GO" id="GO:0016747">
    <property type="term" value="F:acyltransferase activity, transferring groups other than amino-acyl groups"/>
    <property type="evidence" value="ECO:0007669"/>
    <property type="project" value="InterPro"/>
</dbReference>
<evidence type="ECO:0000256" key="1">
    <source>
        <dbReference type="ARBA" id="ARBA00022679"/>
    </source>
</evidence>
<comment type="similarity">
    <text evidence="3">Belongs to the acetyltransferase family. RimJ subfamily.</text>
</comment>
<proteinExistence type="inferred from homology"/>
<organism evidence="5 6">
    <name type="scientific">Candidatus Bacteroides pullicola</name>
    <dbReference type="NCBI Taxonomy" id="2838475"/>
    <lineage>
        <taxon>Bacteria</taxon>
        <taxon>Pseudomonadati</taxon>
        <taxon>Bacteroidota</taxon>
        <taxon>Bacteroidia</taxon>
        <taxon>Bacteroidales</taxon>
        <taxon>Bacteroidaceae</taxon>
        <taxon>Bacteroides</taxon>
    </lineage>
</organism>
<dbReference type="InterPro" id="IPR016181">
    <property type="entry name" value="Acyl_CoA_acyltransferase"/>
</dbReference>
<comment type="caution">
    <text evidence="5">The sequence shown here is derived from an EMBL/GenBank/DDBJ whole genome shotgun (WGS) entry which is preliminary data.</text>
</comment>
<keyword evidence="2" id="KW-0012">Acyltransferase</keyword>
<reference evidence="5" key="1">
    <citation type="journal article" date="2021" name="PeerJ">
        <title>Extensive microbial diversity within the chicken gut microbiome revealed by metagenomics and culture.</title>
        <authorList>
            <person name="Gilroy R."/>
            <person name="Ravi A."/>
            <person name="Getino M."/>
            <person name="Pursley I."/>
            <person name="Horton D.L."/>
            <person name="Alikhan N.F."/>
            <person name="Baker D."/>
            <person name="Gharbi K."/>
            <person name="Hall N."/>
            <person name="Watson M."/>
            <person name="Adriaenssens E.M."/>
            <person name="Foster-Nyarko E."/>
            <person name="Jarju S."/>
            <person name="Secka A."/>
            <person name="Antonio M."/>
            <person name="Oren A."/>
            <person name="Chaudhuri R.R."/>
            <person name="La Ragione R."/>
            <person name="Hildebrand F."/>
            <person name="Pallen M.J."/>
        </authorList>
    </citation>
    <scope>NUCLEOTIDE SEQUENCE</scope>
    <source>
        <strain evidence="5">Gambia2-208</strain>
    </source>
</reference>
<evidence type="ECO:0000256" key="3">
    <source>
        <dbReference type="ARBA" id="ARBA00038502"/>
    </source>
</evidence>
<dbReference type="Proteomes" id="UP000886851">
    <property type="component" value="Unassembled WGS sequence"/>
</dbReference>
<gene>
    <name evidence="5" type="ORF">H9824_12075</name>
</gene>
<evidence type="ECO:0000313" key="5">
    <source>
        <dbReference type="EMBL" id="HIY89419.1"/>
    </source>
</evidence>
<dbReference type="Pfam" id="PF13302">
    <property type="entry name" value="Acetyltransf_3"/>
    <property type="match status" value="1"/>
</dbReference>
<evidence type="ECO:0000259" key="4">
    <source>
        <dbReference type="PROSITE" id="PS51186"/>
    </source>
</evidence>
<evidence type="ECO:0000256" key="2">
    <source>
        <dbReference type="ARBA" id="ARBA00023315"/>
    </source>
</evidence>
<dbReference type="EMBL" id="DXCV01000086">
    <property type="protein sequence ID" value="HIY89419.1"/>
    <property type="molecule type" value="Genomic_DNA"/>
</dbReference>
<dbReference type="PANTHER" id="PTHR43792:SF8">
    <property type="entry name" value="[RIBOSOMAL PROTEIN US5]-ALANINE N-ACETYLTRANSFERASE"/>
    <property type="match status" value="1"/>
</dbReference>
<sequence>MRKRYLRGDQVYLRALEPEDLDFIYEVENEPDHWAMTDFTVPYSRFSIRQYLRDNRNDLFADKQLRLVIALKGKDTPIGIADLFNYQPLHAHAEVGILVRQEYRGMGYAGEALGLLCDYAFGFLALHQLVAYVLVDNHDSRELFCANEFVSRGTLREWWRMDGEFKDVVVYQRLRDWDKTKDRSRAIWL</sequence>
<dbReference type="Gene3D" id="3.40.630.30">
    <property type="match status" value="1"/>
</dbReference>
<keyword evidence="1" id="KW-0808">Transferase</keyword>
<dbReference type="InterPro" id="IPR051531">
    <property type="entry name" value="N-acetyltransferase"/>
</dbReference>
<dbReference type="SUPFAM" id="SSF55729">
    <property type="entry name" value="Acyl-CoA N-acyltransferases (Nat)"/>
    <property type="match status" value="1"/>
</dbReference>
<feature type="domain" description="N-acetyltransferase" evidence="4">
    <location>
        <begin position="11"/>
        <end position="175"/>
    </location>
</feature>
<reference evidence="5" key="2">
    <citation type="submission" date="2021-04" db="EMBL/GenBank/DDBJ databases">
        <authorList>
            <person name="Gilroy R."/>
        </authorList>
    </citation>
    <scope>NUCLEOTIDE SEQUENCE</scope>
    <source>
        <strain evidence="5">Gambia2-208</strain>
    </source>
</reference>
<dbReference type="CDD" id="cd04301">
    <property type="entry name" value="NAT_SF"/>
    <property type="match status" value="1"/>
</dbReference>
<evidence type="ECO:0000313" key="6">
    <source>
        <dbReference type="Proteomes" id="UP000886851"/>
    </source>
</evidence>
<dbReference type="PROSITE" id="PS51186">
    <property type="entry name" value="GNAT"/>
    <property type="match status" value="1"/>
</dbReference>
<dbReference type="PANTHER" id="PTHR43792">
    <property type="entry name" value="GNAT FAMILY, PUTATIVE (AFU_ORTHOLOGUE AFUA_3G00765)-RELATED-RELATED"/>
    <property type="match status" value="1"/>
</dbReference>
<dbReference type="InterPro" id="IPR000182">
    <property type="entry name" value="GNAT_dom"/>
</dbReference>